<gene>
    <name evidence="3" type="ORF">SAMN05216200_11159</name>
</gene>
<dbReference type="OrthoDB" id="9797912at2"/>
<evidence type="ECO:0000256" key="2">
    <source>
        <dbReference type="SAM" id="SignalP"/>
    </source>
</evidence>
<evidence type="ECO:0000256" key="1">
    <source>
        <dbReference type="SAM" id="MobiDB-lite"/>
    </source>
</evidence>
<feature type="signal peptide" evidence="2">
    <location>
        <begin position="1"/>
        <end position="22"/>
    </location>
</feature>
<organism evidence="3 4">
    <name type="scientific">Oceanicella actignis</name>
    <dbReference type="NCBI Taxonomy" id="1189325"/>
    <lineage>
        <taxon>Bacteria</taxon>
        <taxon>Pseudomonadati</taxon>
        <taxon>Pseudomonadota</taxon>
        <taxon>Alphaproteobacteria</taxon>
        <taxon>Rhodobacterales</taxon>
        <taxon>Paracoccaceae</taxon>
        <taxon>Oceanicella</taxon>
    </lineage>
</organism>
<protein>
    <submittedName>
        <fullName evidence="3">Invasion protein IalB, involved in pathogenesis</fullName>
    </submittedName>
</protein>
<dbReference type="AlphaFoldDB" id="A0A1M7TXU6"/>
<reference evidence="3 4" key="1">
    <citation type="submission" date="2016-12" db="EMBL/GenBank/DDBJ databases">
        <authorList>
            <person name="Song W.-J."/>
            <person name="Kurnit D.M."/>
        </authorList>
    </citation>
    <scope>NUCLEOTIDE SEQUENCE [LARGE SCALE GENOMIC DNA]</scope>
    <source>
        <strain evidence="3 4">CGMCC 1.10808</strain>
    </source>
</reference>
<keyword evidence="4" id="KW-1185">Reference proteome</keyword>
<feature type="compositionally biased region" description="Low complexity" evidence="1">
    <location>
        <begin position="37"/>
        <end position="50"/>
    </location>
</feature>
<dbReference type="Gene3D" id="2.60.40.1880">
    <property type="entry name" value="Invasion associated locus B (IalB) protein"/>
    <property type="match status" value="1"/>
</dbReference>
<evidence type="ECO:0000313" key="3">
    <source>
        <dbReference type="EMBL" id="SHN75507.1"/>
    </source>
</evidence>
<evidence type="ECO:0000313" key="4">
    <source>
        <dbReference type="Proteomes" id="UP000184066"/>
    </source>
</evidence>
<dbReference type="Pfam" id="PF06776">
    <property type="entry name" value="IalB"/>
    <property type="match status" value="1"/>
</dbReference>
<dbReference type="InterPro" id="IPR010642">
    <property type="entry name" value="Invasion_prot_B"/>
</dbReference>
<dbReference type="STRING" id="1189325.SAMN04488119_11059"/>
<feature type="region of interest" description="Disordered" evidence="1">
    <location>
        <begin position="24"/>
        <end position="50"/>
    </location>
</feature>
<dbReference type="InterPro" id="IPR038696">
    <property type="entry name" value="IalB_sf"/>
</dbReference>
<keyword evidence="2" id="KW-0732">Signal</keyword>
<feature type="chain" id="PRO_5009929559" evidence="2">
    <location>
        <begin position="23"/>
        <end position="195"/>
    </location>
</feature>
<dbReference type="Proteomes" id="UP000184066">
    <property type="component" value="Unassembled WGS sequence"/>
</dbReference>
<proteinExistence type="predicted"/>
<sequence>MTSTLRIALAAAALAAAAPAWSQTAAPQPAPQPAAPPAAQAEAPRTAPAAPREVEVARHGDWRVVCVPEGKPCVMLQDGFNAQGQKIMQVRIRKIPPQQTQAGTVEAAMQVAVPLGVLLPAGVRIQIDRDKPLVAGYTICDRGGCILQQPAPNRLIAAMKKGAKATFTIVAPPNREIPVDISLTGFTAAWNALEP</sequence>
<accession>A0A1M7TXU6</accession>
<name>A0A1M7TXU6_9RHOB</name>
<dbReference type="RefSeq" id="WP_072748243.1">
    <property type="nucleotide sequence ID" value="NZ_FOHL01000010.1"/>
</dbReference>
<dbReference type="EMBL" id="FRDL01000011">
    <property type="protein sequence ID" value="SHN75507.1"/>
    <property type="molecule type" value="Genomic_DNA"/>
</dbReference>